<dbReference type="GO" id="GO:0008270">
    <property type="term" value="F:zinc ion binding"/>
    <property type="evidence" value="ECO:0007669"/>
    <property type="project" value="UniProtKB-KW"/>
</dbReference>
<keyword evidence="10" id="KW-1185">Reference proteome</keyword>
<feature type="compositionally biased region" description="Polar residues" evidence="7">
    <location>
        <begin position="38"/>
        <end position="56"/>
    </location>
</feature>
<proteinExistence type="predicted"/>
<dbReference type="PROSITE" id="PS50114">
    <property type="entry name" value="GATA_ZN_FINGER_2"/>
    <property type="match status" value="1"/>
</dbReference>
<comment type="caution">
    <text evidence="9">The sequence shown here is derived from an EMBL/GenBank/DDBJ whole genome shotgun (WGS) entry which is preliminary data.</text>
</comment>
<dbReference type="PANTHER" id="PTHR47172">
    <property type="entry name" value="OS01G0976800 PROTEIN"/>
    <property type="match status" value="1"/>
</dbReference>
<evidence type="ECO:0000256" key="6">
    <source>
        <dbReference type="PROSITE-ProRule" id="PRU00094"/>
    </source>
</evidence>
<protein>
    <submittedName>
        <fullName evidence="9">GATA zinc finger domain-containing protein 15</fullName>
    </submittedName>
</protein>
<dbReference type="Gene3D" id="3.30.50.10">
    <property type="entry name" value="Erythroid Transcription Factor GATA-1, subunit A"/>
    <property type="match status" value="1"/>
</dbReference>
<feature type="region of interest" description="Disordered" evidence="7">
    <location>
        <begin position="38"/>
        <end position="182"/>
    </location>
</feature>
<evidence type="ECO:0000313" key="9">
    <source>
        <dbReference type="EMBL" id="KAF4457812.1"/>
    </source>
</evidence>
<sequence length="392" mass="43569">MTSSAVPRKHADYHVSPYRQPLPSISEFIRDTKPATCTHTPLSSVSTDSRLSQTFASVRRPLPKTGKNPSLHQLLPTSSFPPRQHTLPAFSDTLPPPFAGLPSPLPVSDCCQSPSVKTEIPSQHRQPQQQKTQEPHHPFRQVHSHSAPPSPPPDPIYSQPRPLPPGQIPLAPYPTPPRHDFATQAGYNASVKRHPRSWSYRDSLSQISSSSRTILDCTEKYNRIACEQHGAHLIPERLPTEWELSSMLSNMELIKRSLEHIEDLVKISIQNERAREVAKMKEENHAPVSVYAMQTSSSTTGTMKRLACASQTGRCQKCGRTQTPEWRRGPGGKRALCNACGLHYAKLKKKRQVKASSIRPEPEKALQLRGSGLLRDGFGPGVAIPYHFSTTV</sequence>
<dbReference type="Proteomes" id="UP000605986">
    <property type="component" value="Unassembled WGS sequence"/>
</dbReference>
<evidence type="ECO:0000256" key="7">
    <source>
        <dbReference type="SAM" id="MobiDB-lite"/>
    </source>
</evidence>
<keyword evidence="2 6" id="KW-0863">Zinc-finger</keyword>
<organism evidence="9 10">
    <name type="scientific">Fusarium austroafricanum</name>
    <dbReference type="NCBI Taxonomy" id="2364996"/>
    <lineage>
        <taxon>Eukaryota</taxon>
        <taxon>Fungi</taxon>
        <taxon>Dikarya</taxon>
        <taxon>Ascomycota</taxon>
        <taxon>Pezizomycotina</taxon>
        <taxon>Sordariomycetes</taxon>
        <taxon>Hypocreomycetidae</taxon>
        <taxon>Hypocreales</taxon>
        <taxon>Nectriaceae</taxon>
        <taxon>Fusarium</taxon>
        <taxon>Fusarium concolor species complex</taxon>
    </lineage>
</organism>
<dbReference type="GO" id="GO:0006355">
    <property type="term" value="P:regulation of DNA-templated transcription"/>
    <property type="evidence" value="ECO:0007669"/>
    <property type="project" value="InterPro"/>
</dbReference>
<keyword evidence="3" id="KW-0862">Zinc</keyword>
<feature type="compositionally biased region" description="Pro residues" evidence="7">
    <location>
        <begin position="148"/>
        <end position="176"/>
    </location>
</feature>
<name>A0A8H4KX67_9HYPO</name>
<dbReference type="InterPro" id="IPR000679">
    <property type="entry name" value="Znf_GATA"/>
</dbReference>
<dbReference type="SMART" id="SM00401">
    <property type="entry name" value="ZnF_GATA"/>
    <property type="match status" value="1"/>
</dbReference>
<evidence type="ECO:0000256" key="3">
    <source>
        <dbReference type="ARBA" id="ARBA00022833"/>
    </source>
</evidence>
<keyword evidence="5" id="KW-0804">Transcription</keyword>
<feature type="compositionally biased region" description="Polar residues" evidence="7">
    <location>
        <begin position="110"/>
        <end position="132"/>
    </location>
</feature>
<dbReference type="AlphaFoldDB" id="A0A8H4KX67"/>
<evidence type="ECO:0000256" key="4">
    <source>
        <dbReference type="ARBA" id="ARBA00023015"/>
    </source>
</evidence>
<feature type="compositionally biased region" description="Polar residues" evidence="7">
    <location>
        <begin position="67"/>
        <end position="81"/>
    </location>
</feature>
<evidence type="ECO:0000313" key="10">
    <source>
        <dbReference type="Proteomes" id="UP000605986"/>
    </source>
</evidence>
<dbReference type="GO" id="GO:0043565">
    <property type="term" value="F:sequence-specific DNA binding"/>
    <property type="evidence" value="ECO:0007669"/>
    <property type="project" value="InterPro"/>
</dbReference>
<dbReference type="OrthoDB" id="2162994at2759"/>
<dbReference type="SUPFAM" id="SSF57716">
    <property type="entry name" value="Glucocorticoid receptor-like (DNA-binding domain)"/>
    <property type="match status" value="1"/>
</dbReference>
<evidence type="ECO:0000259" key="8">
    <source>
        <dbReference type="PROSITE" id="PS50114"/>
    </source>
</evidence>
<evidence type="ECO:0000256" key="1">
    <source>
        <dbReference type="ARBA" id="ARBA00022723"/>
    </source>
</evidence>
<feature type="domain" description="GATA-type" evidence="8">
    <location>
        <begin position="309"/>
        <end position="369"/>
    </location>
</feature>
<dbReference type="Pfam" id="PF00320">
    <property type="entry name" value="GATA"/>
    <property type="match status" value="1"/>
</dbReference>
<dbReference type="PANTHER" id="PTHR47172:SF24">
    <property type="entry name" value="GATA ZINC FINGER DOMAIN-CONTAINING PROTEIN 14-RELATED"/>
    <property type="match status" value="1"/>
</dbReference>
<evidence type="ECO:0000256" key="2">
    <source>
        <dbReference type="ARBA" id="ARBA00022771"/>
    </source>
</evidence>
<keyword evidence="4" id="KW-0805">Transcription regulation</keyword>
<reference evidence="9" key="1">
    <citation type="submission" date="2020-01" db="EMBL/GenBank/DDBJ databases">
        <title>Identification and distribution of gene clusters putatively required for synthesis of sphingolipid metabolism inhibitors in phylogenetically diverse species of the filamentous fungus Fusarium.</title>
        <authorList>
            <person name="Kim H.-S."/>
            <person name="Busman M."/>
            <person name="Brown D.W."/>
            <person name="Divon H."/>
            <person name="Uhlig S."/>
            <person name="Proctor R.H."/>
        </authorList>
    </citation>
    <scope>NUCLEOTIDE SEQUENCE</scope>
    <source>
        <strain evidence="9">NRRL 53441</strain>
    </source>
</reference>
<gene>
    <name evidence="9" type="ORF">F53441_326</name>
</gene>
<keyword evidence="1" id="KW-0479">Metal-binding</keyword>
<dbReference type="InterPro" id="IPR013088">
    <property type="entry name" value="Znf_NHR/GATA"/>
</dbReference>
<dbReference type="CDD" id="cd00202">
    <property type="entry name" value="ZnF_GATA"/>
    <property type="match status" value="1"/>
</dbReference>
<accession>A0A8H4KX67</accession>
<feature type="compositionally biased region" description="Pro residues" evidence="7">
    <location>
        <begin position="94"/>
        <end position="105"/>
    </location>
</feature>
<dbReference type="EMBL" id="JAADJG010000011">
    <property type="protein sequence ID" value="KAF4457812.1"/>
    <property type="molecule type" value="Genomic_DNA"/>
</dbReference>
<evidence type="ECO:0000256" key="5">
    <source>
        <dbReference type="ARBA" id="ARBA00023163"/>
    </source>
</evidence>